<comment type="subcellular location">
    <subcellularLocation>
        <location evidence="1">Membrane</location>
        <topology evidence="1">Multi-pass membrane protein</topology>
    </subcellularLocation>
</comment>
<keyword evidence="4" id="KW-0472">Membrane</keyword>
<dbReference type="Pfam" id="PF13675">
    <property type="entry name" value="PilJ"/>
    <property type="match status" value="1"/>
</dbReference>
<keyword evidence="2" id="KW-0812">Transmembrane</keyword>
<dbReference type="EMBL" id="BMWS01000004">
    <property type="protein sequence ID" value="GGX08919.1"/>
    <property type="molecule type" value="Genomic_DNA"/>
</dbReference>
<dbReference type="GO" id="GO:0016020">
    <property type="term" value="C:membrane"/>
    <property type="evidence" value="ECO:0007669"/>
    <property type="project" value="UniProtKB-SubCell"/>
</dbReference>
<comment type="caution">
    <text evidence="6">The sequence shown here is derived from an EMBL/GenBank/DDBJ whole genome shotgun (WGS) entry which is preliminary data.</text>
</comment>
<dbReference type="AlphaFoldDB" id="A0A918N191"/>
<evidence type="ECO:0000313" key="7">
    <source>
        <dbReference type="Proteomes" id="UP000601108"/>
    </source>
</evidence>
<evidence type="ECO:0000256" key="2">
    <source>
        <dbReference type="ARBA" id="ARBA00022692"/>
    </source>
</evidence>
<keyword evidence="7" id="KW-1185">Reference proteome</keyword>
<evidence type="ECO:0000256" key="4">
    <source>
        <dbReference type="ARBA" id="ARBA00023136"/>
    </source>
</evidence>
<evidence type="ECO:0000256" key="3">
    <source>
        <dbReference type="ARBA" id="ARBA00022989"/>
    </source>
</evidence>
<organism evidence="6 7">
    <name type="scientific">Aquimarina muelleri</name>
    <dbReference type="NCBI Taxonomy" id="279356"/>
    <lineage>
        <taxon>Bacteria</taxon>
        <taxon>Pseudomonadati</taxon>
        <taxon>Bacteroidota</taxon>
        <taxon>Flavobacteriia</taxon>
        <taxon>Flavobacteriales</taxon>
        <taxon>Flavobacteriaceae</taxon>
        <taxon>Aquimarina</taxon>
    </lineage>
</organism>
<feature type="domain" description="NarX-like N-terminal" evidence="5">
    <location>
        <begin position="41"/>
        <end position="119"/>
    </location>
</feature>
<dbReference type="InterPro" id="IPR029095">
    <property type="entry name" value="NarX-like_N"/>
</dbReference>
<dbReference type="Proteomes" id="UP000601108">
    <property type="component" value="Unassembled WGS sequence"/>
</dbReference>
<sequence length="290" mass="33475">MKSKMYMNKKMLMIFMIGLVYPIFNNIYAQQSGKYGSLSFKSAINVSGKQRMFTQKISKAYLYLLNNTNDIQAKKDLASSQIIFEEQNRILIQNSKSIEINNRLKAVNELWKNFKEIVETQPNYDNAKKLIDINTDFLKATNAVVESIISESKKSVQDIQNSLDESGAGEDQLELESLINISGRQRMLSQRLAFYYFANRVELKNKNSTQMLNNVFHELDGALNKLLISKFNTPKIDEKIGVAFSKWNAIKKNKSILMSQKLEEDEVYRISNELTKVFNEITLLYEKVNV</sequence>
<evidence type="ECO:0000256" key="1">
    <source>
        <dbReference type="ARBA" id="ARBA00004141"/>
    </source>
</evidence>
<reference evidence="6 7" key="1">
    <citation type="journal article" date="2014" name="Int. J. Syst. Evol. Microbiol.">
        <title>Complete genome sequence of Corynebacterium casei LMG S-19264T (=DSM 44701T), isolated from a smear-ripened cheese.</title>
        <authorList>
            <consortium name="US DOE Joint Genome Institute (JGI-PGF)"/>
            <person name="Walter F."/>
            <person name="Albersmeier A."/>
            <person name="Kalinowski J."/>
            <person name="Ruckert C."/>
        </authorList>
    </citation>
    <scope>NUCLEOTIDE SEQUENCE [LARGE SCALE GENOMIC DNA]</scope>
    <source>
        <strain evidence="6 7">KCTC 12285</strain>
    </source>
</reference>
<evidence type="ECO:0000313" key="6">
    <source>
        <dbReference type="EMBL" id="GGX08919.1"/>
    </source>
</evidence>
<keyword evidence="3" id="KW-1133">Transmembrane helix</keyword>
<protein>
    <recommendedName>
        <fullName evidence="5">NarX-like N-terminal domain-containing protein</fullName>
    </recommendedName>
</protein>
<accession>A0A918N191</accession>
<proteinExistence type="predicted"/>
<gene>
    <name evidence="6" type="ORF">GCM10007384_08400</name>
</gene>
<evidence type="ECO:0000259" key="5">
    <source>
        <dbReference type="Pfam" id="PF13675"/>
    </source>
</evidence>
<name>A0A918N191_9FLAO</name>